<reference evidence="1" key="1">
    <citation type="journal article" date="2021" name="J. Med. Virol.">
        <title>Diversity of human sapovirus genotypes detected in Japanese pediatric patients with acute gastroenteritis, 2014-2017.</title>
        <authorList>
            <person name="Okitsu S."/>
            <person name="Khamrin P."/>
            <person name="Thongprachum A."/>
            <person name="Hikita T."/>
            <person name="Kumthip K."/>
            <person name="Pham N.T.K."/>
            <person name="Takanashi S."/>
            <person name="Hayakawa S."/>
            <person name="Maneekarn N."/>
            <person name="Ushijima H."/>
        </authorList>
    </citation>
    <scope>NUCLEOTIDE SEQUENCE</scope>
    <source>
        <strain evidence="1">SaV/Hu/13473/JPN/2015</strain>
    </source>
</reference>
<protein>
    <recommendedName>
        <fullName evidence="2">Partial Capsid Protein</fullName>
    </recommendedName>
</protein>
<dbReference type="Pfam" id="PF07349">
    <property type="entry name" value="DUF1478"/>
    <property type="match status" value="1"/>
</dbReference>
<name>A0A810EES9_9CALI</name>
<dbReference type="EMBL" id="LC549542">
    <property type="protein sequence ID" value="BCG68670.1"/>
    <property type="molecule type" value="Genomic_RNA"/>
</dbReference>
<proteinExistence type="predicted"/>
<sequence>MAYPRLDNSKLSTCQEQLARLRRQWWWQILTNLLPRPNAWSWLLQPVPCHQMSRMQCVSALHSFAHFLGTLDRPQALIWDLLRCPHLSTHIPHIFRRCGLGGVAAWRRVSPFLVLAPLLVKSLLPYCPRGWTQRVCVILEFCPTPRLTLALWILSHLTSTM</sequence>
<organism evidence="1">
    <name type="scientific">Sapovirus GIV.1</name>
    <dbReference type="NCBI Taxonomy" id="1658269"/>
    <lineage>
        <taxon>Viruses</taxon>
        <taxon>Riboviria</taxon>
        <taxon>Orthornavirae</taxon>
        <taxon>Pisuviricota</taxon>
        <taxon>Pisoniviricetes</taxon>
        <taxon>Picornavirales</taxon>
        <taxon>Caliciviridae</taxon>
        <taxon>Sapovirus</taxon>
        <taxon>Sapovirus sapporoense</taxon>
        <taxon>Sapporo virus</taxon>
    </lineage>
</organism>
<accession>A0A810EES9</accession>
<dbReference type="InterPro" id="IPR009949">
    <property type="entry name" value="Sapovirus_VP3"/>
</dbReference>
<evidence type="ECO:0008006" key="2">
    <source>
        <dbReference type="Google" id="ProtNLM"/>
    </source>
</evidence>
<evidence type="ECO:0000313" key="1">
    <source>
        <dbReference type="EMBL" id="BCG68670.1"/>
    </source>
</evidence>